<dbReference type="GO" id="GO:0020037">
    <property type="term" value="F:heme binding"/>
    <property type="evidence" value="ECO:0007669"/>
    <property type="project" value="TreeGrafter"/>
</dbReference>
<proteinExistence type="predicted"/>
<comment type="caution">
    <text evidence="2">The sequence shown here is derived from an EMBL/GenBank/DDBJ whole genome shotgun (WGS) entry which is preliminary data.</text>
</comment>
<dbReference type="SUPFAM" id="SSF81296">
    <property type="entry name" value="E set domains"/>
    <property type="match status" value="1"/>
</dbReference>
<dbReference type="PRINTS" id="PR00407">
    <property type="entry name" value="EUMOPTERIN"/>
</dbReference>
<dbReference type="GO" id="GO:0006790">
    <property type="term" value="P:sulfur compound metabolic process"/>
    <property type="evidence" value="ECO:0007669"/>
    <property type="project" value="TreeGrafter"/>
</dbReference>
<accession>A0A3M2L3U8</accession>
<dbReference type="InterPro" id="IPR036374">
    <property type="entry name" value="OxRdtase_Mopterin-bd_sf"/>
</dbReference>
<keyword evidence="3" id="KW-1185">Reference proteome</keyword>
<dbReference type="CDD" id="cd02110">
    <property type="entry name" value="SO_family_Moco_dimer"/>
    <property type="match status" value="1"/>
</dbReference>
<dbReference type="EMBL" id="RFFH01000005">
    <property type="protein sequence ID" value="RMI32221.1"/>
    <property type="molecule type" value="Genomic_DNA"/>
</dbReference>
<evidence type="ECO:0000313" key="3">
    <source>
        <dbReference type="Proteomes" id="UP000279275"/>
    </source>
</evidence>
<evidence type="ECO:0000259" key="1">
    <source>
        <dbReference type="Pfam" id="PF00174"/>
    </source>
</evidence>
<dbReference type="AlphaFoldDB" id="A0A3M2L3U8"/>
<dbReference type="InterPro" id="IPR014756">
    <property type="entry name" value="Ig_E-set"/>
</dbReference>
<dbReference type="PANTHER" id="PTHR19372">
    <property type="entry name" value="SULFITE REDUCTASE"/>
    <property type="match status" value="1"/>
</dbReference>
<gene>
    <name evidence="2" type="ORF">EBN03_14585</name>
</gene>
<dbReference type="Proteomes" id="UP000279275">
    <property type="component" value="Unassembled WGS sequence"/>
</dbReference>
<reference evidence="2 3" key="1">
    <citation type="submission" date="2018-10" db="EMBL/GenBank/DDBJ databases">
        <title>Isolation from cow dung.</title>
        <authorList>
            <person name="Ling L."/>
        </authorList>
    </citation>
    <scope>NUCLEOTIDE SEQUENCE [LARGE SCALE GENOMIC DNA]</scope>
    <source>
        <strain evidence="2 3">NEAU-LL90</strain>
    </source>
</reference>
<dbReference type="SUPFAM" id="SSF56524">
    <property type="entry name" value="Oxidoreductase molybdopterin-binding domain"/>
    <property type="match status" value="1"/>
</dbReference>
<dbReference type="InterPro" id="IPR008335">
    <property type="entry name" value="Mopterin_OxRdtase_euk"/>
</dbReference>
<name>A0A3M2L3U8_9NOCA</name>
<dbReference type="InterPro" id="IPR000572">
    <property type="entry name" value="OxRdtase_Mopterin-bd_dom"/>
</dbReference>
<dbReference type="Gene3D" id="3.90.420.10">
    <property type="entry name" value="Oxidoreductase, molybdopterin-binding domain"/>
    <property type="match status" value="1"/>
</dbReference>
<dbReference type="Pfam" id="PF00174">
    <property type="entry name" value="Oxidored_molyb"/>
    <property type="match status" value="1"/>
</dbReference>
<dbReference type="Gene3D" id="2.60.40.650">
    <property type="match status" value="1"/>
</dbReference>
<sequence>MNSVVPSMRWATGRTAPELSAPEAMRQAVAAGLIVLRADPLNAETPLSALTGRTTPNALFYQRNHFRIPVLDPNRWRLRIGGLVAHPSEWTLADLRRMPSRTTTVTLECAGNGRTALEPPAPGEQWGLGAVGTADWTGVPLLEVLARAGLADDARAVVFRGADRGPVEGQAGLVRYERSLEVDEACRSGALLAYAMNGEPLSAPHGAPLRLVVPGWYGMAAVKWLTGIVVADHAFTGFFQTTKYVYEWPGEPQPVTEPVRLQRVRAVITDPASGGVVRCGPVTVHGVAWSGRAPVTQVVVQLGHRSPRPARLSGDPSRGGWREWELTTTIDEPGPTALRARAVDAAGDAQPWTPHWNRLGYGVNAVQVVPIRAIR</sequence>
<evidence type="ECO:0000313" key="2">
    <source>
        <dbReference type="EMBL" id="RMI32221.1"/>
    </source>
</evidence>
<organism evidence="2 3">
    <name type="scientific">Nocardia stercoris</name>
    <dbReference type="NCBI Taxonomy" id="2483361"/>
    <lineage>
        <taxon>Bacteria</taxon>
        <taxon>Bacillati</taxon>
        <taxon>Actinomycetota</taxon>
        <taxon>Actinomycetes</taxon>
        <taxon>Mycobacteriales</taxon>
        <taxon>Nocardiaceae</taxon>
        <taxon>Nocardia</taxon>
    </lineage>
</organism>
<dbReference type="GO" id="GO:0008482">
    <property type="term" value="F:sulfite oxidase activity"/>
    <property type="evidence" value="ECO:0007669"/>
    <property type="project" value="TreeGrafter"/>
</dbReference>
<feature type="domain" description="Oxidoreductase molybdopterin-binding" evidence="1">
    <location>
        <begin position="65"/>
        <end position="238"/>
    </location>
</feature>
<dbReference type="GO" id="GO:0043546">
    <property type="term" value="F:molybdopterin cofactor binding"/>
    <property type="evidence" value="ECO:0007669"/>
    <property type="project" value="TreeGrafter"/>
</dbReference>
<dbReference type="PANTHER" id="PTHR19372:SF7">
    <property type="entry name" value="SULFITE OXIDASE, MITOCHONDRIAL"/>
    <property type="match status" value="1"/>
</dbReference>
<protein>
    <submittedName>
        <fullName evidence="2">Oxidoreductase</fullName>
    </submittedName>
</protein>